<organism evidence="1">
    <name type="scientific">marine metagenome</name>
    <dbReference type="NCBI Taxonomy" id="408172"/>
    <lineage>
        <taxon>unclassified sequences</taxon>
        <taxon>metagenomes</taxon>
        <taxon>ecological metagenomes</taxon>
    </lineage>
</organism>
<accession>A0A382W0X7</accession>
<protein>
    <submittedName>
        <fullName evidence="1">Uncharacterized protein</fullName>
    </submittedName>
</protein>
<dbReference type="AlphaFoldDB" id="A0A382W0X7"/>
<feature type="non-terminal residue" evidence="1">
    <location>
        <position position="1"/>
    </location>
</feature>
<feature type="non-terminal residue" evidence="1">
    <location>
        <position position="281"/>
    </location>
</feature>
<name>A0A382W0X7_9ZZZZ</name>
<reference evidence="1" key="1">
    <citation type="submission" date="2018-05" db="EMBL/GenBank/DDBJ databases">
        <authorList>
            <person name="Lanie J.A."/>
            <person name="Ng W.-L."/>
            <person name="Kazmierczak K.M."/>
            <person name="Andrzejewski T.M."/>
            <person name="Davidsen T.M."/>
            <person name="Wayne K.J."/>
            <person name="Tettelin H."/>
            <person name="Glass J.I."/>
            <person name="Rusch D."/>
            <person name="Podicherti R."/>
            <person name="Tsui H.-C.T."/>
            <person name="Winkler M.E."/>
        </authorList>
    </citation>
    <scope>NUCLEOTIDE SEQUENCE</scope>
</reference>
<dbReference type="EMBL" id="UINC01156166">
    <property type="protein sequence ID" value="SVD52427.1"/>
    <property type="molecule type" value="Genomic_DNA"/>
</dbReference>
<proteinExistence type="predicted"/>
<sequence>QHLADWKFVKFQIEDVGKGEPVLYFINTKTHRGHPMFMRQIGIQRGDGSMRGVLVYRPLKKSPNGQPGMFTFEYEPNDRYPFERIKLSYEMLTKHMPYLKGKLGYYPMPRARSVYFDEKDLYDAAEFPVVLDEDLESDIGFLPLNTQESYGRLRLIKTDELPSSRDIVIYKMLPNEMPRVAGVITAMRQTPLSHVNLRAIQDSVPNAFITGAAENKEITSLIGKFVYYKVTTNGYELREASADEVDKHFAAIRPAKVQTPKRDLSVKEIKPLDKIGFEDSA</sequence>
<evidence type="ECO:0000313" key="1">
    <source>
        <dbReference type="EMBL" id="SVD52427.1"/>
    </source>
</evidence>
<gene>
    <name evidence="1" type="ORF">METZ01_LOCUS405281</name>
</gene>